<name>A0A0G1S6V8_9BACT</name>
<protein>
    <recommendedName>
        <fullName evidence="3">POTRA domain-containing protein</fullName>
    </recommendedName>
</protein>
<reference evidence="1 2" key="1">
    <citation type="journal article" date="2015" name="Nature">
        <title>rRNA introns, odd ribosomes, and small enigmatic genomes across a large radiation of phyla.</title>
        <authorList>
            <person name="Brown C.T."/>
            <person name="Hug L.A."/>
            <person name="Thomas B.C."/>
            <person name="Sharon I."/>
            <person name="Castelle C.J."/>
            <person name="Singh A."/>
            <person name="Wilkins M.J."/>
            <person name="Williams K.H."/>
            <person name="Banfield J.F."/>
        </authorList>
    </citation>
    <scope>NUCLEOTIDE SEQUENCE [LARGE SCALE GENOMIC DNA]</scope>
</reference>
<dbReference type="Proteomes" id="UP000034364">
    <property type="component" value="Unassembled WGS sequence"/>
</dbReference>
<dbReference type="AlphaFoldDB" id="A0A0G1S6V8"/>
<organism evidence="1 2">
    <name type="scientific">Candidatus Amesbacteria bacterium GW2011_GWA1_47_16</name>
    <dbReference type="NCBI Taxonomy" id="1618353"/>
    <lineage>
        <taxon>Bacteria</taxon>
        <taxon>Candidatus Amesiibacteriota</taxon>
    </lineage>
</organism>
<evidence type="ECO:0000313" key="2">
    <source>
        <dbReference type="Proteomes" id="UP000034364"/>
    </source>
</evidence>
<sequence>MNVNKSHATHKKSRKKPLFISVIFLSVILSIQLFRAREVECYTQFGLCPPDYVGQLTWLVGRTLIQPLPVSKIRNDLKKFPEIKNLNVYRRLPSTLVLAVNLRRPIGAVSSSVLGEATSVDDEGWTYGEATVSGLPLLVLSSPPGQLSPLETQALKALSILSPYSPSRVVGFLKSSILEAHVGASTKVLIDIARPVDSWQPALQKIFDRGRIKSDLPAIIDLRFLDPVVSY</sequence>
<gene>
    <name evidence="1" type="ORF">UX87_C0001G0043</name>
</gene>
<evidence type="ECO:0008006" key="3">
    <source>
        <dbReference type="Google" id="ProtNLM"/>
    </source>
</evidence>
<accession>A0A0G1S6V8</accession>
<evidence type="ECO:0000313" key="1">
    <source>
        <dbReference type="EMBL" id="KKU65132.1"/>
    </source>
</evidence>
<dbReference type="EMBL" id="LCNV01000001">
    <property type="protein sequence ID" value="KKU65132.1"/>
    <property type="molecule type" value="Genomic_DNA"/>
</dbReference>
<proteinExistence type="predicted"/>
<comment type="caution">
    <text evidence="1">The sequence shown here is derived from an EMBL/GenBank/DDBJ whole genome shotgun (WGS) entry which is preliminary data.</text>
</comment>